<dbReference type="GO" id="GO:0005829">
    <property type="term" value="C:cytosol"/>
    <property type="evidence" value="ECO:0007669"/>
    <property type="project" value="TreeGrafter"/>
</dbReference>
<dbReference type="Gene3D" id="3.10.129.10">
    <property type="entry name" value="Hotdog Thioesterase"/>
    <property type="match status" value="2"/>
</dbReference>
<dbReference type="Pfam" id="PF03061">
    <property type="entry name" value="4HBT"/>
    <property type="match status" value="2"/>
</dbReference>
<feature type="domain" description="HotDog ACOT-type" evidence="5">
    <location>
        <begin position="4"/>
        <end position="116"/>
    </location>
</feature>
<dbReference type="RefSeq" id="WP_094765456.1">
    <property type="nucleotide sequence ID" value="NZ_FUKQ01000047.1"/>
</dbReference>
<dbReference type="STRING" id="1255658.FM114_12400"/>
<dbReference type="InterPro" id="IPR040170">
    <property type="entry name" value="Cytosol_ACT"/>
</dbReference>
<dbReference type="PANTHER" id="PTHR11049:SF16">
    <property type="entry name" value="PROTEIN VDLD"/>
    <property type="match status" value="1"/>
</dbReference>
<reference evidence="6 7" key="1">
    <citation type="submission" date="2017-02" db="EMBL/GenBank/DDBJ databases">
        <authorList>
            <person name="Peterson S.W."/>
        </authorList>
    </citation>
    <scope>NUCLEOTIDE SEQUENCE [LARGE SCALE GENOMIC DNA]</scope>
    <source>
        <strain evidence="6 7">LSP_Lj1</strain>
    </source>
</reference>
<organism evidence="6 7">
    <name type="scientific">Luteococcus japonicus LSP_Lj1</name>
    <dbReference type="NCBI Taxonomy" id="1255658"/>
    <lineage>
        <taxon>Bacteria</taxon>
        <taxon>Bacillati</taxon>
        <taxon>Actinomycetota</taxon>
        <taxon>Actinomycetes</taxon>
        <taxon>Propionibacteriales</taxon>
        <taxon>Propionibacteriaceae</taxon>
        <taxon>Luteococcus</taxon>
    </lineage>
</organism>
<dbReference type="SUPFAM" id="SSF54637">
    <property type="entry name" value="Thioesterase/thiol ester dehydrase-isomerase"/>
    <property type="match status" value="2"/>
</dbReference>
<keyword evidence="7" id="KW-1185">Reference proteome</keyword>
<dbReference type="AlphaFoldDB" id="A0A1R4K9J4"/>
<proteinExistence type="inferred from homology"/>
<dbReference type="InterPro" id="IPR029069">
    <property type="entry name" value="HotDog_dom_sf"/>
</dbReference>
<evidence type="ECO:0000256" key="3">
    <source>
        <dbReference type="PIRSR" id="PIRSR640170-1"/>
    </source>
</evidence>
<protein>
    <submittedName>
        <fullName evidence="6">Acyl-CoA hydrolase</fullName>
    </submittedName>
</protein>
<dbReference type="GO" id="GO:0006637">
    <property type="term" value="P:acyl-CoA metabolic process"/>
    <property type="evidence" value="ECO:0007669"/>
    <property type="project" value="TreeGrafter"/>
</dbReference>
<evidence type="ECO:0000256" key="2">
    <source>
        <dbReference type="ARBA" id="ARBA00022801"/>
    </source>
</evidence>
<evidence type="ECO:0000259" key="5">
    <source>
        <dbReference type="PROSITE" id="PS51770"/>
    </source>
</evidence>
<evidence type="ECO:0000313" key="6">
    <source>
        <dbReference type="EMBL" id="SJN40987.1"/>
    </source>
</evidence>
<sequence>MPGSQRQTTLRFLAAPMEGNQKGHVEGGTALAWIDKAGYAEAVAWSGRYCVTAYVGNVRFTKPVSVGELVEVQARIVHTGRSSMHIVCTVSSGDPTGGELEVTCQCLMIFVATDGNGKSVEVPTFTAETEWEREQQVIAIRRIDGRKAIEKDMAEQVYTDQTEALQRTLRFLAKPTDVNWGGKVHGGIAMEWIDEAANLVAETWHQGPAIAVFAGGVRFYRPIQIGHLVEVEARLIHTGHSSMHVSVHVRSGDPMKGEMELTTHCLMVLVALDETGTRKRHVRSWNPRLPEDLALQEHAKRLIDIRQGLARTAPREVPH</sequence>
<feature type="active site" evidence="3">
    <location>
        <position position="194"/>
    </location>
</feature>
<dbReference type="InterPro" id="IPR006683">
    <property type="entry name" value="Thioestr_dom"/>
</dbReference>
<dbReference type="GO" id="GO:0052816">
    <property type="term" value="F:long-chain fatty acyl-CoA hydrolase activity"/>
    <property type="evidence" value="ECO:0007669"/>
    <property type="project" value="TreeGrafter"/>
</dbReference>
<evidence type="ECO:0000313" key="7">
    <source>
        <dbReference type="Proteomes" id="UP000188342"/>
    </source>
</evidence>
<dbReference type="PANTHER" id="PTHR11049">
    <property type="entry name" value="ACYL COENZYME A THIOESTER HYDROLASE"/>
    <property type="match status" value="1"/>
</dbReference>
<dbReference type="CDD" id="cd03442">
    <property type="entry name" value="BFIT_BACH"/>
    <property type="match status" value="2"/>
</dbReference>
<feature type="active site" evidence="3">
    <location>
        <position position="20"/>
    </location>
</feature>
<dbReference type="Proteomes" id="UP000188342">
    <property type="component" value="Unassembled WGS sequence"/>
</dbReference>
<name>A0A1R4K9J4_9ACTN</name>
<accession>A0A1R4K9J4</accession>
<dbReference type="PROSITE" id="PS51770">
    <property type="entry name" value="HOTDOG_ACOT"/>
    <property type="match status" value="2"/>
</dbReference>
<comment type="similarity">
    <text evidence="1">Belongs to the acyl coenzyme A hydrolase family.</text>
</comment>
<gene>
    <name evidence="6" type="ORF">FM114_12400</name>
</gene>
<keyword evidence="2 4" id="KW-0378">Hydrolase</keyword>
<evidence type="ECO:0000256" key="1">
    <source>
        <dbReference type="ARBA" id="ARBA00010458"/>
    </source>
</evidence>
<feature type="domain" description="HotDog ACOT-type" evidence="5">
    <location>
        <begin position="163"/>
        <end position="275"/>
    </location>
</feature>
<evidence type="ECO:0000256" key="4">
    <source>
        <dbReference type="PROSITE-ProRule" id="PRU01106"/>
    </source>
</evidence>
<dbReference type="InterPro" id="IPR033120">
    <property type="entry name" value="HOTDOG_ACOT"/>
</dbReference>
<dbReference type="EMBL" id="FUKQ01000047">
    <property type="protein sequence ID" value="SJN40987.1"/>
    <property type="molecule type" value="Genomic_DNA"/>
</dbReference>
<dbReference type="OrthoDB" id="9809430at2"/>